<evidence type="ECO:0000256" key="1">
    <source>
        <dbReference type="SAM" id="MobiDB-lite"/>
    </source>
</evidence>
<accession>A0A4Y6GNK9</accession>
<dbReference type="AlphaFoldDB" id="A0A4Y6GNK9"/>
<dbReference type="EMBL" id="MK751343">
    <property type="protein sequence ID" value="QDF43977.1"/>
    <property type="molecule type" value="mRNA"/>
</dbReference>
<sequence>MVIKYLSGESIPQSKPKSKQPLLYHKKIQPPAIRTTTQSRK</sequence>
<protein>
    <submittedName>
        <fullName evidence="2">Uncharacterized protein</fullName>
    </submittedName>
</protein>
<evidence type="ECO:0000313" key="2">
    <source>
        <dbReference type="EMBL" id="QDF43977.1"/>
    </source>
</evidence>
<proteinExistence type="evidence at transcript level"/>
<name>A0A4Y6GNK9_9ROSI</name>
<reference evidence="2" key="1">
    <citation type="submission" date="2019-04" db="EMBL/GenBank/DDBJ databases">
        <authorList>
            <person name="Islam M.R."/>
            <person name="Banu S."/>
        </authorList>
    </citation>
    <scope>NUCLEOTIDE SEQUENCE</scope>
    <source>
        <strain evidence="2">TDF-42</strain>
    </source>
</reference>
<organism evidence="2">
    <name type="scientific">Aquilaria malaccensis</name>
    <dbReference type="NCBI Taxonomy" id="223753"/>
    <lineage>
        <taxon>Eukaryota</taxon>
        <taxon>Viridiplantae</taxon>
        <taxon>Streptophyta</taxon>
        <taxon>Embryophyta</taxon>
        <taxon>Tracheophyta</taxon>
        <taxon>Spermatophyta</taxon>
        <taxon>Magnoliopsida</taxon>
        <taxon>eudicotyledons</taxon>
        <taxon>Gunneridae</taxon>
        <taxon>Pentapetalae</taxon>
        <taxon>rosids</taxon>
        <taxon>malvids</taxon>
        <taxon>Malvales</taxon>
        <taxon>Thymelaeaceae</taxon>
        <taxon>Aquilaria</taxon>
    </lineage>
</organism>
<feature type="region of interest" description="Disordered" evidence="1">
    <location>
        <begin position="1"/>
        <end position="41"/>
    </location>
</feature>